<dbReference type="Gene3D" id="3.40.50.1820">
    <property type="entry name" value="alpha/beta hydrolase"/>
    <property type="match status" value="1"/>
</dbReference>
<gene>
    <name evidence="4" type="ORF">G6011_08427</name>
</gene>
<evidence type="ECO:0000313" key="5">
    <source>
        <dbReference type="Proteomes" id="UP001199106"/>
    </source>
</evidence>
<dbReference type="PROSITE" id="PS50088">
    <property type="entry name" value="ANK_REPEAT"/>
    <property type="match status" value="3"/>
</dbReference>
<keyword evidence="5" id="KW-1185">Reference proteome</keyword>
<evidence type="ECO:0000313" key="4">
    <source>
        <dbReference type="EMBL" id="KAG9190339.1"/>
    </source>
</evidence>
<evidence type="ECO:0000256" key="2">
    <source>
        <dbReference type="ARBA" id="ARBA00023043"/>
    </source>
</evidence>
<dbReference type="Gene3D" id="1.25.40.20">
    <property type="entry name" value="Ankyrin repeat-containing domain"/>
    <property type="match status" value="2"/>
</dbReference>
<keyword evidence="1" id="KW-0677">Repeat</keyword>
<dbReference type="EMBL" id="JAANER010000004">
    <property type="protein sequence ID" value="KAG9190339.1"/>
    <property type="molecule type" value="Genomic_DNA"/>
</dbReference>
<dbReference type="AlphaFoldDB" id="A0AAD4FMI1"/>
<feature type="repeat" description="ANK" evidence="3">
    <location>
        <begin position="510"/>
        <end position="531"/>
    </location>
</feature>
<comment type="caution">
    <text evidence="4">The sequence shown here is derived from an EMBL/GenBank/DDBJ whole genome shotgun (WGS) entry which is preliminary data.</text>
</comment>
<dbReference type="PROSITE" id="PS50297">
    <property type="entry name" value="ANK_REP_REGION"/>
    <property type="match status" value="3"/>
</dbReference>
<accession>A0AAD4FMI1</accession>
<dbReference type="Proteomes" id="UP001199106">
    <property type="component" value="Unassembled WGS sequence"/>
</dbReference>
<dbReference type="InterPro" id="IPR002110">
    <property type="entry name" value="Ankyrin_rpt"/>
</dbReference>
<dbReference type="PANTHER" id="PTHR24198:SF165">
    <property type="entry name" value="ANKYRIN REPEAT-CONTAINING PROTEIN-RELATED"/>
    <property type="match status" value="1"/>
</dbReference>
<feature type="repeat" description="ANK" evidence="3">
    <location>
        <begin position="646"/>
        <end position="678"/>
    </location>
</feature>
<keyword evidence="2 3" id="KW-0040">ANK repeat</keyword>
<organism evidence="4 5">
    <name type="scientific">Alternaria panax</name>
    <dbReference type="NCBI Taxonomy" id="48097"/>
    <lineage>
        <taxon>Eukaryota</taxon>
        <taxon>Fungi</taxon>
        <taxon>Dikarya</taxon>
        <taxon>Ascomycota</taxon>
        <taxon>Pezizomycotina</taxon>
        <taxon>Dothideomycetes</taxon>
        <taxon>Pleosporomycetidae</taxon>
        <taxon>Pleosporales</taxon>
        <taxon>Pleosporineae</taxon>
        <taxon>Pleosporaceae</taxon>
        <taxon>Alternaria</taxon>
        <taxon>Alternaria sect. Panax</taxon>
    </lineage>
</organism>
<dbReference type="SUPFAM" id="SSF53474">
    <property type="entry name" value="alpha/beta-Hydrolases"/>
    <property type="match status" value="1"/>
</dbReference>
<evidence type="ECO:0000256" key="3">
    <source>
        <dbReference type="PROSITE-ProRule" id="PRU00023"/>
    </source>
</evidence>
<dbReference type="InterPro" id="IPR029058">
    <property type="entry name" value="AB_hydrolase_fold"/>
</dbReference>
<dbReference type="Pfam" id="PF12796">
    <property type="entry name" value="Ank_2"/>
    <property type="match status" value="2"/>
</dbReference>
<dbReference type="InterPro" id="IPR036770">
    <property type="entry name" value="Ankyrin_rpt-contain_sf"/>
</dbReference>
<reference evidence="4" key="1">
    <citation type="submission" date="2021-07" db="EMBL/GenBank/DDBJ databases">
        <title>Genome Resource of American Ginseng Black Spot Pathogen Alternaria panax.</title>
        <authorList>
            <person name="Qiu C."/>
            <person name="Wang W."/>
            <person name="Liu Z."/>
        </authorList>
    </citation>
    <scope>NUCLEOTIDE SEQUENCE</scope>
    <source>
        <strain evidence="4">BNCC115425</strain>
    </source>
</reference>
<dbReference type="PANTHER" id="PTHR24198">
    <property type="entry name" value="ANKYRIN REPEAT AND PROTEIN KINASE DOMAIN-CONTAINING PROTEIN"/>
    <property type="match status" value="1"/>
</dbReference>
<name>A0AAD4FMI1_9PLEO</name>
<dbReference type="SUPFAM" id="SSF48403">
    <property type="entry name" value="Ankyrin repeat"/>
    <property type="match status" value="1"/>
</dbReference>
<dbReference type="SMART" id="SM00248">
    <property type="entry name" value="ANK"/>
    <property type="match status" value="10"/>
</dbReference>
<evidence type="ECO:0000256" key="1">
    <source>
        <dbReference type="ARBA" id="ARBA00022737"/>
    </source>
</evidence>
<proteinExistence type="predicted"/>
<feature type="repeat" description="ANK" evidence="3">
    <location>
        <begin position="749"/>
        <end position="781"/>
    </location>
</feature>
<sequence>MQMLASATPHQNRGADGVDITDLNKNVTSTSGFGNVAAAGRLTPFGDIGVGCGINWQAGVSYGGGLTAGSSDFGLGGGFNITPEVITVGAGIGLNSAGNASASIQFSGAKNGSIELVFESSSPIHWPSYFDYGVQPVPLSSGSSPFISTFVSANPKLKNSPNRKRRYGLETLYDGTHSINGPEDQAVDIVAIYGLNGNSYLSWTHEKTSVLWLKDLLPSDLPRARIFTYGYPAELSFSKSVSDIVDFSRGLLAALHSGLTQSSEAGPRRLIIFVCHSLGGLQDNHYEDILTSTTSVVFFGTPHRGSATADRGRAIGEAANAFFLVPAACNDLIKSLSLESEKLAVLFESFCKQLDYLKKLDYLKIVTFYERNILASFGRLAGAPITCMIQAKAFAEYVPLWVKGSRIPHSASTTRDAFRKVTQLGSRSLTNWLKYYWFEMDLEYSLPDYFDTIMVSAFFNCAVLLDDCLRMPPAQISNDCALFWAARIGSAKSAEVLLKHGADVNPRLVHQHSPLTIAAQHGHLEVVRILLLDTRIDVDAEGPSGRSALSYAAGNSHLQTFETLFSRDGCRPGQQDHNNWMALFWSMERDHTVVGRALLAHQAVDINHVDRQGRSILSWAAGERLLQALEMLLKQPDIDVNLQDTKGRSPLQWAANNGQGEVIDVLVRDAYNVDKQSKDKGGRSAFSLVCGGCHTDCVRALIKYRCGDVNEEDVSDCTPLAWALDRRSPSTVEALLAGRELKLNHQDQDKRTALIWAANYGYFEVMEMLLQQGADPHIADADGRTALDHAEMYGRVEMSSLLKQAMLVEK</sequence>
<dbReference type="Pfam" id="PF13857">
    <property type="entry name" value="Ank_5"/>
    <property type="match status" value="1"/>
</dbReference>
<protein>
    <submittedName>
        <fullName evidence="4">Uncharacterized protein</fullName>
    </submittedName>
</protein>